<dbReference type="PANTHER" id="PTHR30028:SF0">
    <property type="entry name" value="PROTEIN ALUMINUM SENSITIVE 3"/>
    <property type="match status" value="1"/>
</dbReference>
<dbReference type="RefSeq" id="WP_067127015.1">
    <property type="nucleotide sequence ID" value="NZ_JBFACD010000002.1"/>
</dbReference>
<evidence type="ECO:0000256" key="6">
    <source>
        <dbReference type="SAM" id="MobiDB-lite"/>
    </source>
</evidence>
<comment type="caution">
    <text evidence="8">The sequence shown here is derived from an EMBL/GenBank/DDBJ whole genome shotgun (WGS) entry which is preliminary data.</text>
</comment>
<evidence type="ECO:0000256" key="1">
    <source>
        <dbReference type="ARBA" id="ARBA00004141"/>
    </source>
</evidence>
<evidence type="ECO:0000256" key="2">
    <source>
        <dbReference type="ARBA" id="ARBA00005268"/>
    </source>
</evidence>
<feature type="transmembrane region" description="Helical" evidence="7">
    <location>
        <begin position="75"/>
        <end position="91"/>
    </location>
</feature>
<name>A0A117Q1T0_9ACTN</name>
<keyword evidence="5 7" id="KW-0472">Membrane</keyword>
<dbReference type="STRING" id="67386.AQI95_23475"/>
<gene>
    <name evidence="8" type="ORF">AQI95_23475</name>
</gene>
<keyword evidence="9" id="KW-1185">Reference proteome</keyword>
<organism evidence="8 9">
    <name type="scientific">Streptomyces yokosukanensis</name>
    <dbReference type="NCBI Taxonomy" id="67386"/>
    <lineage>
        <taxon>Bacteria</taxon>
        <taxon>Bacillati</taxon>
        <taxon>Actinomycetota</taxon>
        <taxon>Actinomycetes</taxon>
        <taxon>Kitasatosporales</taxon>
        <taxon>Streptomycetaceae</taxon>
        <taxon>Streptomyces</taxon>
    </lineage>
</organism>
<protein>
    <submittedName>
        <fullName evidence="8">ABC transporter permease</fullName>
    </submittedName>
</protein>
<comment type="similarity">
    <text evidence="2">Belongs to the UPF0014 family.</text>
</comment>
<feature type="transmembrane region" description="Helical" evidence="7">
    <location>
        <begin position="130"/>
        <end position="150"/>
    </location>
</feature>
<accession>A0A117Q1T0</accession>
<comment type="subcellular location">
    <subcellularLocation>
        <location evidence="1">Membrane</location>
        <topology evidence="1">Multi-pass membrane protein</topology>
    </subcellularLocation>
</comment>
<dbReference type="PANTHER" id="PTHR30028">
    <property type="entry name" value="UPF0014 INNER MEMBRANE PROTEIN YBBM-RELATED"/>
    <property type="match status" value="1"/>
</dbReference>
<keyword evidence="4 7" id="KW-1133">Transmembrane helix</keyword>
<keyword evidence="3 7" id="KW-0812">Transmembrane</keyword>
<feature type="transmembrane region" description="Helical" evidence="7">
    <location>
        <begin position="14"/>
        <end position="35"/>
    </location>
</feature>
<evidence type="ECO:0000256" key="7">
    <source>
        <dbReference type="SAM" id="Phobius"/>
    </source>
</evidence>
<feature type="transmembrane region" description="Helical" evidence="7">
    <location>
        <begin position="100"/>
        <end position="124"/>
    </location>
</feature>
<dbReference type="InterPro" id="IPR005226">
    <property type="entry name" value="UPF0014_fam"/>
</dbReference>
<dbReference type="AlphaFoldDB" id="A0A117Q1T0"/>
<evidence type="ECO:0000313" key="9">
    <source>
        <dbReference type="Proteomes" id="UP000053127"/>
    </source>
</evidence>
<evidence type="ECO:0000256" key="3">
    <source>
        <dbReference type="ARBA" id="ARBA00022692"/>
    </source>
</evidence>
<feature type="transmembrane region" description="Helical" evidence="7">
    <location>
        <begin position="227"/>
        <end position="248"/>
    </location>
</feature>
<proteinExistence type="inferred from homology"/>
<dbReference type="GO" id="GO:0005886">
    <property type="term" value="C:plasma membrane"/>
    <property type="evidence" value="ECO:0007669"/>
    <property type="project" value="TreeGrafter"/>
</dbReference>
<dbReference type="EMBL" id="LMWN01000033">
    <property type="protein sequence ID" value="KUN03459.1"/>
    <property type="molecule type" value="Genomic_DNA"/>
</dbReference>
<dbReference type="OrthoDB" id="3212530at2"/>
<evidence type="ECO:0000256" key="5">
    <source>
        <dbReference type="ARBA" id="ARBA00023136"/>
    </source>
</evidence>
<dbReference type="Proteomes" id="UP000053127">
    <property type="component" value="Unassembled WGS sequence"/>
</dbReference>
<reference evidence="8 9" key="1">
    <citation type="submission" date="2015-10" db="EMBL/GenBank/DDBJ databases">
        <title>Draft genome sequence of Streptomyces yokosukanensis DSM 40224, type strain for the species Streptomyces yokosukanensis.</title>
        <authorList>
            <person name="Ruckert C."/>
            <person name="Winkler A."/>
            <person name="Kalinowski J."/>
            <person name="Kampfer P."/>
            <person name="Glaeser S."/>
        </authorList>
    </citation>
    <scope>NUCLEOTIDE SEQUENCE [LARGE SCALE GENOMIC DNA]</scope>
    <source>
        <strain evidence="8 9">DSM 40224</strain>
    </source>
</reference>
<evidence type="ECO:0000256" key="4">
    <source>
        <dbReference type="ARBA" id="ARBA00022989"/>
    </source>
</evidence>
<dbReference type="Pfam" id="PF03649">
    <property type="entry name" value="UPF0014"/>
    <property type="match status" value="1"/>
</dbReference>
<feature type="transmembrane region" description="Helical" evidence="7">
    <location>
        <begin position="200"/>
        <end position="221"/>
    </location>
</feature>
<evidence type="ECO:0000313" key="8">
    <source>
        <dbReference type="EMBL" id="KUN03459.1"/>
    </source>
</evidence>
<feature type="region of interest" description="Disordered" evidence="6">
    <location>
        <begin position="256"/>
        <end position="282"/>
    </location>
</feature>
<sequence>MTSSAASLVPVNPALGVLLAALLLVAVVVAGWFRLDPHPYKSRARETLLAGLRAAVQLALVSVVVTWAVKSVPGLLAFLVVMFAVAVRTAGRRITGNHTWWLTAAPIAAGVVPVVAALLATGLVPLKGVALIPVTGILIGGALTVTVLAGRRALDELSQRRGEVEAAMALGLPDRDARMEIARPAASEALLPGLDQTRTVGLVTLPGAFVGMLLGGAGPVLAGAVQLFVLIALMAVQTIAVAVTLELVARHHLYRPEPDARTGSPRKARRFPRVPAPSRPSE</sequence>